<name>A0A2J7ZMB5_9CHLO</name>
<dbReference type="AlphaFoldDB" id="A0A2J7ZMB5"/>
<feature type="non-terminal residue" evidence="2">
    <location>
        <position position="311"/>
    </location>
</feature>
<proteinExistence type="predicted"/>
<evidence type="ECO:0000313" key="3">
    <source>
        <dbReference type="Proteomes" id="UP000236333"/>
    </source>
</evidence>
<feature type="region of interest" description="Disordered" evidence="1">
    <location>
        <begin position="40"/>
        <end position="70"/>
    </location>
</feature>
<gene>
    <name evidence="2" type="ORF">TSOC_012708</name>
</gene>
<feature type="compositionally biased region" description="Low complexity" evidence="1">
    <location>
        <begin position="40"/>
        <end position="49"/>
    </location>
</feature>
<protein>
    <submittedName>
        <fullName evidence="2">Uncharacterized protein</fullName>
    </submittedName>
</protein>
<sequence>MAGANSPYNPYLTGYQDYLPRAPERRAGERGPRIAVVAFAPFAPDAPSPQRADDQANTSQPLHPLLPLGAGTTRTASSAVVTAAPAAGLQGEAQQQPGAGATVSVSVTQNAPGGGSSIDIVLPSQAPDPASEGRATTLQPPNAGTFFPSMGAPQASPAAVEIMIGGPEEQDLAMGSHLEGLTVQQMLDLDIDSLAVKIDKHHCHTKKAVLDHFMETKARLMQSQNDAVDEERRRGAARLAAKEVGGGYPLRLEKYMQHGAHCVKEVPVWRRGGEGCVRSGRHLPWPLCWLDADGAVPSPHGLVFHQKPGSA</sequence>
<keyword evidence="3" id="KW-1185">Reference proteome</keyword>
<feature type="region of interest" description="Disordered" evidence="1">
    <location>
        <begin position="100"/>
        <end position="142"/>
    </location>
</feature>
<comment type="caution">
    <text evidence="2">The sequence shown here is derived from an EMBL/GenBank/DDBJ whole genome shotgun (WGS) entry which is preliminary data.</text>
</comment>
<reference evidence="2 3" key="1">
    <citation type="journal article" date="2017" name="Mol. Biol. Evol.">
        <title>The 4-celled Tetrabaena socialis nuclear genome reveals the essential components for genetic control of cell number at the origin of multicellularity in the volvocine lineage.</title>
        <authorList>
            <person name="Featherston J."/>
            <person name="Arakaki Y."/>
            <person name="Hanschen E.R."/>
            <person name="Ferris P.J."/>
            <person name="Michod R.E."/>
            <person name="Olson B.J.S.C."/>
            <person name="Nozaki H."/>
            <person name="Durand P.M."/>
        </authorList>
    </citation>
    <scope>NUCLEOTIDE SEQUENCE [LARGE SCALE GENOMIC DNA]</scope>
    <source>
        <strain evidence="2 3">NIES-571</strain>
    </source>
</reference>
<accession>A0A2J7ZMB5</accession>
<evidence type="ECO:0000313" key="2">
    <source>
        <dbReference type="EMBL" id="PNH01413.1"/>
    </source>
</evidence>
<organism evidence="2 3">
    <name type="scientific">Tetrabaena socialis</name>
    <dbReference type="NCBI Taxonomy" id="47790"/>
    <lineage>
        <taxon>Eukaryota</taxon>
        <taxon>Viridiplantae</taxon>
        <taxon>Chlorophyta</taxon>
        <taxon>core chlorophytes</taxon>
        <taxon>Chlorophyceae</taxon>
        <taxon>CS clade</taxon>
        <taxon>Chlamydomonadales</taxon>
        <taxon>Tetrabaenaceae</taxon>
        <taxon>Tetrabaena</taxon>
    </lineage>
</organism>
<dbReference type="EMBL" id="PGGS01000905">
    <property type="protein sequence ID" value="PNH01413.1"/>
    <property type="molecule type" value="Genomic_DNA"/>
</dbReference>
<evidence type="ECO:0000256" key="1">
    <source>
        <dbReference type="SAM" id="MobiDB-lite"/>
    </source>
</evidence>
<dbReference type="Proteomes" id="UP000236333">
    <property type="component" value="Unassembled WGS sequence"/>
</dbReference>